<dbReference type="GO" id="GO:0000400">
    <property type="term" value="F:four-way junction DNA binding"/>
    <property type="evidence" value="ECO:0007669"/>
    <property type="project" value="TreeGrafter"/>
</dbReference>
<evidence type="ECO:0000313" key="1">
    <source>
        <dbReference type="EMBL" id="KZF18938.1"/>
    </source>
</evidence>
<dbReference type="GeneID" id="28900685"/>
<dbReference type="InParanoid" id="A0A164ZCM9"/>
<dbReference type="CDD" id="cd19490">
    <property type="entry name" value="XRCC2"/>
    <property type="match status" value="1"/>
</dbReference>
<protein>
    <recommendedName>
        <fullName evidence="3">DNA recombination and repair protein Rad51-like C-terminal domain-containing protein</fullName>
    </recommendedName>
</protein>
<accession>A0A164ZCM9</accession>
<sequence>MTAKALGKSLLSEVEEDGLDDLLHLVSGKAFPPTNIPSCFNIPELDNLLRISQLAALAAEKAPQAQYASPQAKVGDAISRRSLNPLVLEISDTAPCSGKTHFLYYLTAISLLPVNFQGLFINGKDGIVVVLDTDRQFSVRRLSQVMHHYVHQRLSASDVQAQQTCHLDIDSMVKSSLSHLHLFRPQSSASLLATVGSLPNYLFDLTAHFSSGKALQTVLLDSVSAFYWQDRMRVERTAEVEKQNESTAKSFRNLMDGLYSLQQQFRCIIVATNWGLIPNYSKSRPLTFHPHLPHIWNRFCNLRLIVSRPRAERLMPTMSAEEARQLGHSTTDQKNIMFIVRIDTSDRDPTKGKIAELLRQNRISDSFRFWVNEEGVWIDG</sequence>
<dbReference type="GO" id="GO:0005657">
    <property type="term" value="C:replication fork"/>
    <property type="evidence" value="ECO:0007669"/>
    <property type="project" value="InterPro"/>
</dbReference>
<dbReference type="InterPro" id="IPR030547">
    <property type="entry name" value="XRCC2"/>
</dbReference>
<name>A0A164ZCM9_XYLHT</name>
<dbReference type="EMBL" id="KV407468">
    <property type="protein sequence ID" value="KZF18938.1"/>
    <property type="molecule type" value="Genomic_DNA"/>
</dbReference>
<proteinExistence type="predicted"/>
<dbReference type="InterPro" id="IPR027417">
    <property type="entry name" value="P-loop_NTPase"/>
</dbReference>
<reference evidence="1 2" key="1">
    <citation type="journal article" date="2016" name="Fungal Biol.">
        <title>The genome of Xylona heveae provides a window into fungal endophytism.</title>
        <authorList>
            <person name="Gazis R."/>
            <person name="Kuo A."/>
            <person name="Riley R."/>
            <person name="LaButti K."/>
            <person name="Lipzen A."/>
            <person name="Lin J."/>
            <person name="Amirebrahimi M."/>
            <person name="Hesse C.N."/>
            <person name="Spatafora J.W."/>
            <person name="Henrissat B."/>
            <person name="Hainaut M."/>
            <person name="Grigoriev I.V."/>
            <person name="Hibbett D.S."/>
        </authorList>
    </citation>
    <scope>NUCLEOTIDE SEQUENCE [LARGE SCALE GENOMIC DNA]</scope>
    <source>
        <strain evidence="1 2">TC161</strain>
    </source>
</reference>
<keyword evidence="2" id="KW-1185">Reference proteome</keyword>
<evidence type="ECO:0008006" key="3">
    <source>
        <dbReference type="Google" id="ProtNLM"/>
    </source>
</evidence>
<dbReference type="PANTHER" id="PTHR46644:SF2">
    <property type="entry name" value="DNA REPAIR PROTEIN XRCC2"/>
    <property type="match status" value="1"/>
</dbReference>
<evidence type="ECO:0000313" key="2">
    <source>
        <dbReference type="Proteomes" id="UP000076632"/>
    </source>
</evidence>
<dbReference type="Gene3D" id="3.40.50.300">
    <property type="entry name" value="P-loop containing nucleotide triphosphate hydrolases"/>
    <property type="match status" value="1"/>
</dbReference>
<dbReference type="GO" id="GO:0033063">
    <property type="term" value="C:Rad51B-Rad51C-Rad51D-XRCC2 complex"/>
    <property type="evidence" value="ECO:0007669"/>
    <property type="project" value="InterPro"/>
</dbReference>
<dbReference type="Proteomes" id="UP000076632">
    <property type="component" value="Unassembled WGS sequence"/>
</dbReference>
<dbReference type="OrthoDB" id="420422at2759"/>
<dbReference type="STRING" id="1328760.A0A164ZCM9"/>
<dbReference type="GO" id="GO:0000724">
    <property type="term" value="P:double-strand break repair via homologous recombination"/>
    <property type="evidence" value="ECO:0007669"/>
    <property type="project" value="InterPro"/>
</dbReference>
<dbReference type="GO" id="GO:0005815">
    <property type="term" value="C:microtubule organizing center"/>
    <property type="evidence" value="ECO:0007669"/>
    <property type="project" value="TreeGrafter"/>
</dbReference>
<organism evidence="1 2">
    <name type="scientific">Xylona heveae (strain CBS 132557 / TC161)</name>
    <dbReference type="NCBI Taxonomy" id="1328760"/>
    <lineage>
        <taxon>Eukaryota</taxon>
        <taxon>Fungi</taxon>
        <taxon>Dikarya</taxon>
        <taxon>Ascomycota</taxon>
        <taxon>Pezizomycotina</taxon>
        <taxon>Xylonomycetes</taxon>
        <taxon>Xylonales</taxon>
        <taxon>Xylonaceae</taxon>
        <taxon>Xylona</taxon>
    </lineage>
</organism>
<dbReference type="AlphaFoldDB" id="A0A164ZCM9"/>
<dbReference type="OMA" id="TAFFWQD"/>
<dbReference type="RefSeq" id="XP_018184493.1">
    <property type="nucleotide sequence ID" value="XM_018335548.1"/>
</dbReference>
<dbReference type="SUPFAM" id="SSF52540">
    <property type="entry name" value="P-loop containing nucleoside triphosphate hydrolases"/>
    <property type="match status" value="1"/>
</dbReference>
<dbReference type="PANTHER" id="PTHR46644">
    <property type="entry name" value="DNA REPAIR PROTEIN XRCC2"/>
    <property type="match status" value="1"/>
</dbReference>
<dbReference type="GO" id="GO:0042148">
    <property type="term" value="P:DNA strand invasion"/>
    <property type="evidence" value="ECO:0007669"/>
    <property type="project" value="TreeGrafter"/>
</dbReference>
<gene>
    <name evidence="1" type="ORF">L228DRAFT_271572</name>
</gene>